<feature type="transmembrane region" description="Helical" evidence="1">
    <location>
        <begin position="28"/>
        <end position="46"/>
    </location>
</feature>
<dbReference type="PATRIC" id="fig|1549858.7.peg.578"/>
<organism evidence="2 3">
    <name type="scientific">Sphingomonas melonis</name>
    <dbReference type="NCBI Taxonomy" id="152682"/>
    <lineage>
        <taxon>Bacteria</taxon>
        <taxon>Pseudomonadati</taxon>
        <taxon>Pseudomonadota</taxon>
        <taxon>Alphaproteobacteria</taxon>
        <taxon>Sphingomonadales</taxon>
        <taxon>Sphingomonadaceae</taxon>
        <taxon>Sphingomonas</taxon>
    </lineage>
</organism>
<dbReference type="EMBL" id="JXTP01000033">
    <property type="protein sequence ID" value="KIU28231.1"/>
    <property type="molecule type" value="Genomic_DNA"/>
</dbReference>
<keyword evidence="1" id="KW-0812">Transmembrane</keyword>
<proteinExistence type="predicted"/>
<gene>
    <name evidence="2" type="ORF">SR41_08375</name>
</gene>
<accession>A0A0D1ML54</accession>
<keyword evidence="1" id="KW-0472">Membrane</keyword>
<feature type="transmembrane region" description="Helical" evidence="1">
    <location>
        <begin position="53"/>
        <end position="71"/>
    </location>
</feature>
<evidence type="ECO:0000313" key="3">
    <source>
        <dbReference type="Proteomes" id="UP000033203"/>
    </source>
</evidence>
<name>A0A0D1ML54_9SPHN</name>
<dbReference type="Proteomes" id="UP000033203">
    <property type="component" value="Unassembled WGS sequence"/>
</dbReference>
<keyword evidence="1" id="KW-1133">Transmembrane helix</keyword>
<evidence type="ECO:0000256" key="1">
    <source>
        <dbReference type="SAM" id="Phobius"/>
    </source>
</evidence>
<comment type="caution">
    <text evidence="2">The sequence shown here is derived from an EMBL/GenBank/DDBJ whole genome shotgun (WGS) entry which is preliminary data.</text>
</comment>
<sequence>MAADGMMATGERELHADTVAPADMESPMLGVIVPAGLFVVLLLLGLSPLGRVLNYIFTPAVAAMGLALLYMRPVSYLALPCGSGC</sequence>
<reference evidence="2 3" key="1">
    <citation type="submission" date="2015-01" db="EMBL/GenBank/DDBJ databases">
        <title>Genome of Sphingomonas taxi strain 30a.</title>
        <authorList>
            <person name="Eevers N."/>
            <person name="Van Hamme J."/>
            <person name="Bottos E."/>
            <person name="Weyens N."/>
            <person name="Vangronsveld J."/>
        </authorList>
    </citation>
    <scope>NUCLEOTIDE SEQUENCE [LARGE SCALE GENOMIC DNA]</scope>
    <source>
        <strain evidence="2 3">30a</strain>
    </source>
</reference>
<evidence type="ECO:0000313" key="2">
    <source>
        <dbReference type="EMBL" id="KIU28231.1"/>
    </source>
</evidence>
<protein>
    <submittedName>
        <fullName evidence="2">Uncharacterized protein</fullName>
    </submittedName>
</protein>
<dbReference type="AlphaFoldDB" id="A0A0D1ML54"/>